<dbReference type="OrthoDB" id="9780340at2"/>
<organism evidence="4 5">
    <name type="scientific">Pantoea allii</name>
    <dbReference type="NCBI Taxonomy" id="574096"/>
    <lineage>
        <taxon>Bacteria</taxon>
        <taxon>Pseudomonadati</taxon>
        <taxon>Pseudomonadota</taxon>
        <taxon>Gammaproteobacteria</taxon>
        <taxon>Enterobacterales</taxon>
        <taxon>Erwiniaceae</taxon>
        <taxon>Pantoea</taxon>
    </lineage>
</organism>
<feature type="domain" description="Copper resistance protein ScsC N-terminal" evidence="3">
    <location>
        <begin position="39"/>
        <end position="71"/>
    </location>
</feature>
<dbReference type="CDD" id="cd03023">
    <property type="entry name" value="DsbA_Com1_like"/>
    <property type="match status" value="1"/>
</dbReference>
<dbReference type="SUPFAM" id="SSF52833">
    <property type="entry name" value="Thioredoxin-like"/>
    <property type="match status" value="1"/>
</dbReference>
<reference evidence="4 5" key="1">
    <citation type="submission" date="2018-05" db="EMBL/GenBank/DDBJ databases">
        <title>Genomic Encyclopedia of Type Strains, Phase IV (KMG-V): Genome sequencing to study the core and pangenomes of soil and plant-associated prokaryotes.</title>
        <authorList>
            <person name="Whitman W."/>
        </authorList>
    </citation>
    <scope>NUCLEOTIDE SEQUENCE [LARGE SCALE GENOMIC DNA]</scope>
    <source>
        <strain evidence="4 5">PNA 200-10</strain>
    </source>
</reference>
<feature type="signal peptide" evidence="1">
    <location>
        <begin position="1"/>
        <end position="22"/>
    </location>
</feature>
<sequence length="269" mass="28714">MKTTFSVAALALALSVSFSSTAATTSASATAGDAFTPAQQARIGEIAADYLVAHPDVLIEVSKKLQARQEARRQAAYVQAAVGAHRLLMQLDDIPVSGPKNAKVLVTEFFDYECIACSMMAPVMEKVMAANPDVRFAFRDWTIFAPRFQESTLASRRGLYVWRRKGAQAYMTYHNGIYHTGHNEGKLTVADIDEAAKAAGIADKSGADDGKSDAVIRNNDTLAEMLGLTGTPGIIVMPVENATEANTTVIPGVVSEAVMQQAIKKATGN</sequence>
<dbReference type="Gene3D" id="3.40.30.10">
    <property type="entry name" value="Glutaredoxin"/>
    <property type="match status" value="1"/>
</dbReference>
<dbReference type="EMBL" id="QGHF01000011">
    <property type="protein sequence ID" value="PWK94326.1"/>
    <property type="molecule type" value="Genomic_DNA"/>
</dbReference>
<accession>A0A2V2BFL3</accession>
<feature type="chain" id="PRO_5016090534" evidence="1">
    <location>
        <begin position="23"/>
        <end position="269"/>
    </location>
</feature>
<keyword evidence="4" id="KW-0413">Isomerase</keyword>
<dbReference type="GO" id="GO:0016491">
    <property type="term" value="F:oxidoreductase activity"/>
    <property type="evidence" value="ECO:0007669"/>
    <property type="project" value="InterPro"/>
</dbReference>
<evidence type="ECO:0000313" key="4">
    <source>
        <dbReference type="EMBL" id="PWK94326.1"/>
    </source>
</evidence>
<dbReference type="AlphaFoldDB" id="A0A2V2BFL3"/>
<evidence type="ECO:0000256" key="1">
    <source>
        <dbReference type="SAM" id="SignalP"/>
    </source>
</evidence>
<comment type="caution">
    <text evidence="4">The sequence shown here is derived from an EMBL/GenBank/DDBJ whole genome shotgun (WGS) entry which is preliminary data.</text>
</comment>
<dbReference type="Pfam" id="PF18312">
    <property type="entry name" value="ScsC_N"/>
    <property type="match status" value="1"/>
</dbReference>
<evidence type="ECO:0000259" key="2">
    <source>
        <dbReference type="Pfam" id="PF01323"/>
    </source>
</evidence>
<evidence type="ECO:0000313" key="5">
    <source>
        <dbReference type="Proteomes" id="UP000245981"/>
    </source>
</evidence>
<dbReference type="Proteomes" id="UP000245981">
    <property type="component" value="Unassembled WGS sequence"/>
</dbReference>
<protein>
    <submittedName>
        <fullName evidence="4">Protein-disulfide isomerase</fullName>
    </submittedName>
</protein>
<name>A0A2V2BFL3_9GAMM</name>
<dbReference type="GO" id="GO:0016853">
    <property type="term" value="F:isomerase activity"/>
    <property type="evidence" value="ECO:0007669"/>
    <property type="project" value="UniProtKB-KW"/>
</dbReference>
<dbReference type="RefSeq" id="WP_109718122.1">
    <property type="nucleotide sequence ID" value="NZ_QGHF01000011.1"/>
</dbReference>
<gene>
    <name evidence="4" type="ORF">C7431_11163</name>
</gene>
<proteinExistence type="predicted"/>
<dbReference type="Pfam" id="PF01323">
    <property type="entry name" value="DSBA"/>
    <property type="match status" value="1"/>
</dbReference>
<evidence type="ECO:0000259" key="3">
    <source>
        <dbReference type="Pfam" id="PF18312"/>
    </source>
</evidence>
<dbReference type="InterPro" id="IPR036249">
    <property type="entry name" value="Thioredoxin-like_sf"/>
</dbReference>
<feature type="domain" description="DSBA-like thioredoxin" evidence="2">
    <location>
        <begin position="106"/>
        <end position="263"/>
    </location>
</feature>
<dbReference type="InterPro" id="IPR001853">
    <property type="entry name" value="DSBA-like_thioredoxin_dom"/>
</dbReference>
<dbReference type="STRING" id="574096.HA38_11705"/>
<keyword evidence="1" id="KW-0732">Signal</keyword>
<dbReference type="InterPro" id="IPR041205">
    <property type="entry name" value="ScsC_N"/>
</dbReference>